<dbReference type="KEGG" id="gvi:gsl3760"/>
<gene>
    <name evidence="1" type="ordered locus">gsl3760</name>
</gene>
<dbReference type="InterPro" id="IPR029058">
    <property type="entry name" value="AB_hydrolase_fold"/>
</dbReference>
<organism evidence="1 2">
    <name type="scientific">Gloeobacter violaceus (strain ATCC 29082 / PCC 7421)</name>
    <dbReference type="NCBI Taxonomy" id="251221"/>
    <lineage>
        <taxon>Bacteria</taxon>
        <taxon>Bacillati</taxon>
        <taxon>Cyanobacteriota</taxon>
        <taxon>Cyanophyceae</taxon>
        <taxon>Gloeobacterales</taxon>
        <taxon>Gloeobacteraceae</taxon>
        <taxon>Gloeobacter</taxon>
    </lineage>
</organism>
<keyword evidence="2" id="KW-1185">Reference proteome</keyword>
<dbReference type="RefSeq" id="WP_011143749.1">
    <property type="nucleotide sequence ID" value="NC_005125.1"/>
</dbReference>
<sequence length="80" mass="9070">MLILQGERDYQVTRTDFELWKQALAGRSNVKFNLYSQLNHLFMAGEGQILPSEYLTSSHVVQVVVDDVADWITSSAGKRP</sequence>
<evidence type="ECO:0000313" key="1">
    <source>
        <dbReference type="EMBL" id="BAC91701.1"/>
    </source>
</evidence>
<proteinExistence type="predicted"/>
<dbReference type="eggNOG" id="COG1073">
    <property type="taxonomic scope" value="Bacteria"/>
</dbReference>
<dbReference type="InterPro" id="IPR053145">
    <property type="entry name" value="AB_hydrolase_Est10"/>
</dbReference>
<accession>Q7NEW8</accession>
<dbReference type="AlphaFoldDB" id="Q7NEW8"/>
<dbReference type="EnsemblBacteria" id="BAC91701">
    <property type="protein sequence ID" value="BAC91701"/>
    <property type="gene ID" value="BAC91701"/>
</dbReference>
<dbReference type="Proteomes" id="UP000000557">
    <property type="component" value="Chromosome"/>
</dbReference>
<dbReference type="PANTHER" id="PTHR43265:SF1">
    <property type="entry name" value="ESTERASE ESTD"/>
    <property type="match status" value="1"/>
</dbReference>
<reference evidence="1 2" key="2">
    <citation type="journal article" date="2003" name="DNA Res.">
        <title>Complete genome structure of Gloeobacter violaceus PCC 7421, a cyanobacterium that lacks thylakoids (supplement).</title>
        <authorList>
            <person name="Nakamura Y."/>
            <person name="Kaneko T."/>
            <person name="Sato S."/>
            <person name="Mimuro M."/>
            <person name="Miyashita H."/>
            <person name="Tsuchiya T."/>
            <person name="Sasamoto S."/>
            <person name="Watanabe A."/>
            <person name="Kawashima K."/>
            <person name="Kishida Y."/>
            <person name="Kiyokawa C."/>
            <person name="Kohara M."/>
            <person name="Matsumoto M."/>
            <person name="Matsuno A."/>
            <person name="Nakazaki N."/>
            <person name="Shimpo S."/>
            <person name="Takeuchi C."/>
            <person name="Yamada M."/>
            <person name="Tabata S."/>
        </authorList>
    </citation>
    <scope>NUCLEOTIDE SEQUENCE [LARGE SCALE GENOMIC DNA]</scope>
    <source>
        <strain evidence="2">ATCC 29082 / PCC 7421</strain>
    </source>
</reference>
<dbReference type="Gene3D" id="3.40.50.1820">
    <property type="entry name" value="alpha/beta hydrolase"/>
    <property type="match status" value="1"/>
</dbReference>
<reference evidence="1 2" key="1">
    <citation type="journal article" date="2003" name="DNA Res.">
        <title>Complete genome structure of Gloeobacter violaceus PCC 7421, a cyanobacterium that lacks thylakoids.</title>
        <authorList>
            <person name="Nakamura Y."/>
            <person name="Kaneko T."/>
            <person name="Sato S."/>
            <person name="Mimuro M."/>
            <person name="Miyashita H."/>
            <person name="Tsuchiya T."/>
            <person name="Sasamoto S."/>
            <person name="Watanabe A."/>
            <person name="Kawashima K."/>
            <person name="Kishida Y."/>
            <person name="Kiyokawa C."/>
            <person name="Kohara M."/>
            <person name="Matsumoto M."/>
            <person name="Matsuno A."/>
            <person name="Nakazaki N."/>
            <person name="Shimpo S."/>
            <person name="Takeuchi C."/>
            <person name="Yamada M."/>
            <person name="Tabata S."/>
        </authorList>
    </citation>
    <scope>NUCLEOTIDE SEQUENCE [LARGE SCALE GENOMIC DNA]</scope>
    <source>
        <strain evidence="2">ATCC 29082 / PCC 7421</strain>
    </source>
</reference>
<evidence type="ECO:0000313" key="2">
    <source>
        <dbReference type="Proteomes" id="UP000000557"/>
    </source>
</evidence>
<dbReference type="PANTHER" id="PTHR43265">
    <property type="entry name" value="ESTERASE ESTD"/>
    <property type="match status" value="1"/>
</dbReference>
<dbReference type="STRING" id="251221.gene:10761276"/>
<dbReference type="EMBL" id="BA000045">
    <property type="protein sequence ID" value="BAC91701.1"/>
    <property type="molecule type" value="Genomic_DNA"/>
</dbReference>
<dbReference type="HOGENOM" id="CLU_2448350_0_0_3"/>
<dbReference type="InParanoid" id="Q7NEW8"/>
<protein>
    <submittedName>
        <fullName evidence="1">Gsl3760 protein</fullName>
    </submittedName>
</protein>
<name>Q7NEW8_GLOVI</name>
<dbReference type="SUPFAM" id="SSF53474">
    <property type="entry name" value="alpha/beta-Hydrolases"/>
    <property type="match status" value="1"/>
</dbReference>
<dbReference type="OrthoDB" id="9809549at2"/>